<evidence type="ECO:0000256" key="1">
    <source>
        <dbReference type="ARBA" id="ARBA00004651"/>
    </source>
</evidence>
<feature type="transmembrane region" description="Helical" evidence="8">
    <location>
        <begin position="150"/>
        <end position="175"/>
    </location>
</feature>
<evidence type="ECO:0000313" key="11">
    <source>
        <dbReference type="Proteomes" id="UP001293718"/>
    </source>
</evidence>
<evidence type="ECO:0000256" key="2">
    <source>
        <dbReference type="ARBA" id="ARBA00006236"/>
    </source>
</evidence>
<dbReference type="PANTHER" id="PTHR42718:SF9">
    <property type="entry name" value="MAJOR FACILITATOR SUPERFAMILY MULTIDRUG TRANSPORTER MFSC"/>
    <property type="match status" value="1"/>
</dbReference>
<feature type="transmembrane region" description="Helical" evidence="8">
    <location>
        <begin position="117"/>
        <end position="138"/>
    </location>
</feature>
<feature type="transmembrane region" description="Helical" evidence="8">
    <location>
        <begin position="390"/>
        <end position="411"/>
    </location>
</feature>
<feature type="transmembrane region" description="Helical" evidence="8">
    <location>
        <begin position="92"/>
        <end position="111"/>
    </location>
</feature>
<gene>
    <name evidence="10" type="ORF">SM757_04855</name>
</gene>
<dbReference type="EMBL" id="JAXOJX010000004">
    <property type="protein sequence ID" value="MDZ5455893.1"/>
    <property type="molecule type" value="Genomic_DNA"/>
</dbReference>
<keyword evidence="6 8" id="KW-1133">Transmembrane helix</keyword>
<evidence type="ECO:0000256" key="4">
    <source>
        <dbReference type="ARBA" id="ARBA00022475"/>
    </source>
</evidence>
<keyword evidence="4" id="KW-1003">Cell membrane</keyword>
<evidence type="ECO:0000256" key="6">
    <source>
        <dbReference type="ARBA" id="ARBA00022989"/>
    </source>
</evidence>
<keyword evidence="7 8" id="KW-0472">Membrane</keyword>
<evidence type="ECO:0000256" key="8">
    <source>
        <dbReference type="RuleBase" id="RU365088"/>
    </source>
</evidence>
<keyword evidence="5 8" id="KW-0812">Transmembrane</keyword>
<dbReference type="CDD" id="cd17320">
    <property type="entry name" value="MFS_MdfA_MDR_like"/>
    <property type="match status" value="1"/>
</dbReference>
<dbReference type="InterPro" id="IPR004812">
    <property type="entry name" value="Efflux_drug-R_Bcr/CmlA"/>
</dbReference>
<dbReference type="SUPFAM" id="SSF103473">
    <property type="entry name" value="MFS general substrate transporter"/>
    <property type="match status" value="1"/>
</dbReference>
<sequence>MSSELSSATSPPAQLPAHTGVHGGLRLLLALLMAFGPLAIDMYLPALPAIAAELNASSGAVQATLAAYLAGMAGGQLFYGTLADRLGRRLPLLMGLALFTLASLGCAQAQSVESLTAWRLVQALGGCVGVVMPLTIVADRVRGAGETARVLSQLMAVLGVAPIAAPTVGGAVQALLGWRGIFGVLAALGALAFVLVWRTLDETLPRSARQHPPLPWRRVLPGYAGLLAHRGFVAPALAGALARAGMFVYISASAFVFIRHLGLAPLAFSGVFAANALALVLSAQVNARLVRRIGPHGVLRWSLPGMVATGLYLALLGATGHATLWTLLPGLMLFLGLLGFAASNTTALAISSSQAQQRRGTASGLLGTMQFACGASAGALLGLAGDTGPLAMGVAMAACAALAWTVFRFSAPRAGQAL</sequence>
<evidence type="ECO:0000256" key="5">
    <source>
        <dbReference type="ARBA" id="ARBA00022692"/>
    </source>
</evidence>
<keyword evidence="11" id="KW-1185">Reference proteome</keyword>
<feature type="domain" description="Major facilitator superfamily (MFS) profile" evidence="9">
    <location>
        <begin position="25"/>
        <end position="415"/>
    </location>
</feature>
<feature type="transmembrane region" description="Helical" evidence="8">
    <location>
        <begin position="298"/>
        <end position="318"/>
    </location>
</feature>
<reference evidence="10 11" key="1">
    <citation type="submission" date="2023-11" db="EMBL/GenBank/DDBJ databases">
        <title>Draft genome of Azohydromonas lata strain H1 (DSM1123), a polyhydroxyalkanoate producer.</title>
        <authorList>
            <person name="Traversa D."/>
            <person name="D'Addabbo P."/>
            <person name="Pazzani C."/>
            <person name="Manzari C."/>
            <person name="Chiara M."/>
            <person name="Scrascia M."/>
        </authorList>
    </citation>
    <scope>NUCLEOTIDE SEQUENCE [LARGE SCALE GENOMIC DNA]</scope>
    <source>
        <strain evidence="10 11">H1</strain>
    </source>
</reference>
<protein>
    <recommendedName>
        <fullName evidence="8">Bcr/CflA family efflux transporter</fullName>
    </recommendedName>
</protein>
<dbReference type="InterPro" id="IPR036259">
    <property type="entry name" value="MFS_trans_sf"/>
</dbReference>
<feature type="transmembrane region" description="Helical" evidence="8">
    <location>
        <begin position="181"/>
        <end position="200"/>
    </location>
</feature>
<feature type="transmembrane region" description="Helical" evidence="8">
    <location>
        <begin position="60"/>
        <end position="80"/>
    </location>
</feature>
<comment type="subcellular location">
    <subcellularLocation>
        <location evidence="8">Cell inner membrane</location>
        <topology evidence="8">Multi-pass membrane protein</topology>
    </subcellularLocation>
    <subcellularLocation>
        <location evidence="1">Cell membrane</location>
        <topology evidence="1">Multi-pass membrane protein</topology>
    </subcellularLocation>
</comment>
<evidence type="ECO:0000313" key="10">
    <source>
        <dbReference type="EMBL" id="MDZ5455893.1"/>
    </source>
</evidence>
<keyword evidence="3 8" id="KW-0813">Transport</keyword>
<comment type="caution">
    <text evidence="10">The sequence shown here is derived from an EMBL/GenBank/DDBJ whole genome shotgun (WGS) entry which is preliminary data.</text>
</comment>
<name>A0ABU5I9V6_9BURK</name>
<dbReference type="PANTHER" id="PTHR42718">
    <property type="entry name" value="MAJOR FACILITATOR SUPERFAMILY MULTIDRUG TRANSPORTER MFSC"/>
    <property type="match status" value="1"/>
</dbReference>
<organism evidence="10 11">
    <name type="scientific">Azohydromonas lata</name>
    <dbReference type="NCBI Taxonomy" id="45677"/>
    <lineage>
        <taxon>Bacteria</taxon>
        <taxon>Pseudomonadati</taxon>
        <taxon>Pseudomonadota</taxon>
        <taxon>Betaproteobacteria</taxon>
        <taxon>Burkholderiales</taxon>
        <taxon>Sphaerotilaceae</taxon>
        <taxon>Azohydromonas</taxon>
    </lineage>
</organism>
<evidence type="ECO:0000259" key="9">
    <source>
        <dbReference type="PROSITE" id="PS50850"/>
    </source>
</evidence>
<comment type="similarity">
    <text evidence="2 8">Belongs to the major facilitator superfamily. Bcr/CmlA family.</text>
</comment>
<feature type="transmembrane region" description="Helical" evidence="8">
    <location>
        <begin position="324"/>
        <end position="350"/>
    </location>
</feature>
<comment type="caution">
    <text evidence="8">Lacks conserved residue(s) required for the propagation of feature annotation.</text>
</comment>
<feature type="transmembrane region" description="Helical" evidence="8">
    <location>
        <begin position="362"/>
        <end position="384"/>
    </location>
</feature>
<feature type="transmembrane region" description="Helical" evidence="8">
    <location>
        <begin position="21"/>
        <end position="40"/>
    </location>
</feature>
<feature type="transmembrane region" description="Helical" evidence="8">
    <location>
        <begin position="264"/>
        <end position="286"/>
    </location>
</feature>
<dbReference type="InterPro" id="IPR020846">
    <property type="entry name" value="MFS_dom"/>
</dbReference>
<dbReference type="RefSeq" id="WP_322464579.1">
    <property type="nucleotide sequence ID" value="NZ_JAXOJX010000004.1"/>
</dbReference>
<keyword evidence="8" id="KW-0997">Cell inner membrane</keyword>
<dbReference type="InterPro" id="IPR011701">
    <property type="entry name" value="MFS"/>
</dbReference>
<dbReference type="Proteomes" id="UP001293718">
    <property type="component" value="Unassembled WGS sequence"/>
</dbReference>
<dbReference type="NCBIfam" id="TIGR00710">
    <property type="entry name" value="efflux_Bcr_CflA"/>
    <property type="match status" value="1"/>
</dbReference>
<dbReference type="Gene3D" id="1.20.1720.10">
    <property type="entry name" value="Multidrug resistance protein D"/>
    <property type="match status" value="1"/>
</dbReference>
<proteinExistence type="inferred from homology"/>
<dbReference type="Pfam" id="PF07690">
    <property type="entry name" value="MFS_1"/>
    <property type="match status" value="1"/>
</dbReference>
<accession>A0ABU5I9V6</accession>
<dbReference type="PROSITE" id="PS50850">
    <property type="entry name" value="MFS"/>
    <property type="match status" value="1"/>
</dbReference>
<evidence type="ECO:0000256" key="7">
    <source>
        <dbReference type="ARBA" id="ARBA00023136"/>
    </source>
</evidence>
<evidence type="ECO:0000256" key="3">
    <source>
        <dbReference type="ARBA" id="ARBA00022448"/>
    </source>
</evidence>